<dbReference type="AlphaFoldDB" id="A0A163QKC6"/>
<dbReference type="InterPro" id="IPR048000">
    <property type="entry name" value="TnsA-like"/>
</dbReference>
<sequence>MPDPLHRFVRFLPKIALDGSQQAGLVDDSQQAPCGTCLLLEPHWRYSRSTAVLGGRALRENAKGVPLRQQRHPLTALRCPWKTKGRRWPVYGAVLLAYTTCAGSALPADECRAAIGEASQMVATWNIRGGDGANRLWGWQLGAPPTSELRSVRRPAADAMSRHAPVRMWCLTTGSFLVLESGLEYELARSLDRESSIVWLVAQPVLLAFGNGERHVPDLLAEHADGRVVVWDARPADQQDEQFRRKAELTREACSQVGWEYAIYAGSSPAGQLNLQWLTAFRSRPTWPHHNERDHLLARARDGVTVGDIIRSDSGDGHLTATMWHLLWTRELVVDLDVPITFATLVTLVGVRVDE</sequence>
<dbReference type="OrthoDB" id="3403133at2"/>
<dbReference type="Proteomes" id="UP000076447">
    <property type="component" value="Unassembled WGS sequence"/>
</dbReference>
<evidence type="ECO:0008006" key="3">
    <source>
        <dbReference type="Google" id="ProtNLM"/>
    </source>
</evidence>
<evidence type="ECO:0000313" key="2">
    <source>
        <dbReference type="Proteomes" id="UP000076447"/>
    </source>
</evidence>
<dbReference type="NCBIfam" id="NF033179">
    <property type="entry name" value="TnsA_like_Actin"/>
    <property type="match status" value="1"/>
</dbReference>
<dbReference type="STRING" id="43678.OJAG_30820"/>
<comment type="caution">
    <text evidence="1">The sequence shown here is derived from an EMBL/GenBank/DDBJ whole genome shotgun (WGS) entry which is preliminary data.</text>
</comment>
<organism evidence="1 2">
    <name type="scientific">Oerskovia enterophila</name>
    <dbReference type="NCBI Taxonomy" id="43678"/>
    <lineage>
        <taxon>Bacteria</taxon>
        <taxon>Bacillati</taxon>
        <taxon>Actinomycetota</taxon>
        <taxon>Actinomycetes</taxon>
        <taxon>Micrococcales</taxon>
        <taxon>Cellulomonadaceae</taxon>
        <taxon>Oerskovia</taxon>
    </lineage>
</organism>
<reference evidence="1 2" key="1">
    <citation type="submission" date="2016-01" db="EMBL/GenBank/DDBJ databases">
        <title>Genome sequence of Oerskovia enterophila VJag, an agar and cellulose degrading bacterium.</title>
        <authorList>
            <person name="Poehlein A."/>
            <person name="Jag V."/>
            <person name="Bengelsdorf F."/>
            <person name="Duerre P."/>
            <person name="Daniel R."/>
        </authorList>
    </citation>
    <scope>NUCLEOTIDE SEQUENCE [LARGE SCALE GENOMIC DNA]</scope>
    <source>
        <strain evidence="1 2">VJag</strain>
    </source>
</reference>
<name>A0A163QKC6_9CELL</name>
<proteinExistence type="predicted"/>
<dbReference type="PATRIC" id="fig|43678.3.peg.3233"/>
<accession>A0A163QKC6</accession>
<evidence type="ECO:0000313" key="1">
    <source>
        <dbReference type="EMBL" id="KZM34250.1"/>
    </source>
</evidence>
<gene>
    <name evidence="1" type="ORF">OJAG_30820</name>
</gene>
<protein>
    <recommendedName>
        <fullName evidence="3">TnsA-like heteromeric transposase endonuclease subunit</fullName>
    </recommendedName>
</protein>
<dbReference type="EMBL" id="LRIE01000081">
    <property type="protein sequence ID" value="KZM34250.1"/>
    <property type="molecule type" value="Genomic_DNA"/>
</dbReference>